<dbReference type="Proteomes" id="UP001147695">
    <property type="component" value="Unassembled WGS sequence"/>
</dbReference>
<dbReference type="AlphaFoldDB" id="A0A9W9QKE3"/>
<evidence type="ECO:0000313" key="3">
    <source>
        <dbReference type="Proteomes" id="UP001147695"/>
    </source>
</evidence>
<gene>
    <name evidence="2" type="ORF">N7452_006375</name>
</gene>
<dbReference type="Gene3D" id="3.30.559.30">
    <property type="entry name" value="Nonribosomal peptide synthetase, condensation domain"/>
    <property type="match status" value="1"/>
</dbReference>
<dbReference type="InterPro" id="IPR023213">
    <property type="entry name" value="CAT-like_dom_sf"/>
</dbReference>
<proteinExistence type="predicted"/>
<dbReference type="PANTHER" id="PTHR42034:SF2">
    <property type="entry name" value="ACYL-COA-DEPENDENT ACYLTRANSFERASE MAC1"/>
    <property type="match status" value="1"/>
</dbReference>
<comment type="caution">
    <text evidence="2">The sequence shown here is derived from an EMBL/GenBank/DDBJ whole genome shotgun (WGS) entry which is preliminary data.</text>
</comment>
<feature type="compositionally biased region" description="Polar residues" evidence="1">
    <location>
        <begin position="1"/>
        <end position="12"/>
    </location>
</feature>
<feature type="region of interest" description="Disordered" evidence="1">
    <location>
        <begin position="1"/>
        <end position="42"/>
    </location>
</feature>
<protein>
    <submittedName>
        <fullName evidence="2">Uncharacterized protein</fullName>
    </submittedName>
</protein>
<dbReference type="EMBL" id="JAPZBQ010000003">
    <property type="protein sequence ID" value="KAJ5339647.1"/>
    <property type="molecule type" value="Genomic_DNA"/>
</dbReference>
<reference evidence="2" key="1">
    <citation type="submission" date="2022-12" db="EMBL/GenBank/DDBJ databases">
        <authorList>
            <person name="Petersen C."/>
        </authorList>
    </citation>
    <scope>NUCLEOTIDE SEQUENCE</scope>
    <source>
        <strain evidence="2">IBT 35673</strain>
    </source>
</reference>
<sequence length="513" mass="57287">MAPSVQQPTTYIPDTEIPRIDGGTWKRAQPGTWTRPCSGGETGVSYNQNVRDGHTELSIQVPFSIDLSTEELIQRFRNAWLLSHSRFPEIAVQLSTGTELPQMMKYEVLKSNTEAAAWMNETFHVVTDQTAAEVVKMTYSRRMPTKGKRNMMYLVTGPNADPQNPTQHTLVWNVSHAVADVFSIIQFLNHFFRTVTQVAGDWEYSVSQIDYSGVKDRLPISPLNPYQSQYKPNREQIQNAIADAARQGELYSSKMGQSVAMYPEDDVATREHKTHCIRLTYTLEESRALLAQLREEKLSITFAAAAATVLAVKQTYAKGHETGALIGMTRNARRWLDTSGKREAGGNIPAAADCVFLWIPFEQHWFQGSTRDSVMYIAQAIRKELGPHLVSPHYIASMNFTSAKAVEGLAASTEPSAAPCAPGFSPQGAMALERQFESPTATVDVHDFIHTGRQINDSAWVGMYSLWDQITLSIGYDGKYYDPAGMDAFMAQTKSNLGSIIPRRFKRGIRSRL</sequence>
<evidence type="ECO:0000256" key="1">
    <source>
        <dbReference type="SAM" id="MobiDB-lite"/>
    </source>
</evidence>
<name>A0A9W9QKE3_PENBR</name>
<accession>A0A9W9QKE3</accession>
<evidence type="ECO:0000313" key="2">
    <source>
        <dbReference type="EMBL" id="KAJ5339647.1"/>
    </source>
</evidence>
<reference evidence="2" key="2">
    <citation type="journal article" date="2023" name="IMA Fungus">
        <title>Comparative genomic study of the Penicillium genus elucidates a diverse pangenome and 15 lateral gene transfer events.</title>
        <authorList>
            <person name="Petersen C."/>
            <person name="Sorensen T."/>
            <person name="Nielsen M.R."/>
            <person name="Sondergaard T.E."/>
            <person name="Sorensen J.L."/>
            <person name="Fitzpatrick D.A."/>
            <person name="Frisvad J.C."/>
            <person name="Nielsen K.L."/>
        </authorList>
    </citation>
    <scope>NUCLEOTIDE SEQUENCE</scope>
    <source>
        <strain evidence="2">IBT 35673</strain>
    </source>
</reference>
<organism evidence="2 3">
    <name type="scientific">Penicillium brevicompactum</name>
    <dbReference type="NCBI Taxonomy" id="5074"/>
    <lineage>
        <taxon>Eukaryota</taxon>
        <taxon>Fungi</taxon>
        <taxon>Dikarya</taxon>
        <taxon>Ascomycota</taxon>
        <taxon>Pezizomycotina</taxon>
        <taxon>Eurotiomycetes</taxon>
        <taxon>Eurotiomycetidae</taxon>
        <taxon>Eurotiales</taxon>
        <taxon>Aspergillaceae</taxon>
        <taxon>Penicillium</taxon>
    </lineage>
</organism>
<dbReference type="Gene3D" id="3.30.559.10">
    <property type="entry name" value="Chloramphenicol acetyltransferase-like domain"/>
    <property type="match status" value="1"/>
</dbReference>
<dbReference type="PANTHER" id="PTHR42034">
    <property type="entry name" value="CHROMOSOME 7, WHOLE GENOME SHOTGUN SEQUENCE-RELATED"/>
    <property type="match status" value="1"/>
</dbReference>